<protein>
    <submittedName>
        <fullName evidence="2">Uncharacterized protein</fullName>
    </submittedName>
</protein>
<keyword evidence="3" id="KW-1185">Reference proteome</keyword>
<feature type="region of interest" description="Disordered" evidence="1">
    <location>
        <begin position="1"/>
        <end position="20"/>
    </location>
</feature>
<feature type="compositionally biased region" description="Basic and acidic residues" evidence="1">
    <location>
        <begin position="1"/>
        <end position="11"/>
    </location>
</feature>
<dbReference type="AlphaFoldDB" id="A0A4S8J616"/>
<organism evidence="2 3">
    <name type="scientific">Musa balbisiana</name>
    <name type="common">Banana</name>
    <dbReference type="NCBI Taxonomy" id="52838"/>
    <lineage>
        <taxon>Eukaryota</taxon>
        <taxon>Viridiplantae</taxon>
        <taxon>Streptophyta</taxon>
        <taxon>Embryophyta</taxon>
        <taxon>Tracheophyta</taxon>
        <taxon>Spermatophyta</taxon>
        <taxon>Magnoliopsida</taxon>
        <taxon>Liliopsida</taxon>
        <taxon>Zingiberales</taxon>
        <taxon>Musaceae</taxon>
        <taxon>Musa</taxon>
    </lineage>
</organism>
<sequence>MRGNHYHDPKGGGRGGDHRRRFPIAGALITKQKMRPFKRRVLLRFALLSSRFPFPDSVESSSFLLLFLSLCGREAARGIEGYPRQVPRSSAGSQGVVFRIWKRESKSSVSTAI</sequence>
<evidence type="ECO:0000313" key="2">
    <source>
        <dbReference type="EMBL" id="THU56957.1"/>
    </source>
</evidence>
<gene>
    <name evidence="2" type="ORF">C4D60_Mb11t22680</name>
</gene>
<reference evidence="2 3" key="1">
    <citation type="journal article" date="2019" name="Nat. Plants">
        <title>Genome sequencing of Musa balbisiana reveals subgenome evolution and function divergence in polyploid bananas.</title>
        <authorList>
            <person name="Yao X."/>
        </authorList>
    </citation>
    <scope>NUCLEOTIDE SEQUENCE [LARGE SCALE GENOMIC DNA]</scope>
    <source>
        <strain evidence="3">cv. DH-PKW</strain>
        <tissue evidence="2">Leaves</tissue>
    </source>
</reference>
<accession>A0A4S8J616</accession>
<evidence type="ECO:0000256" key="1">
    <source>
        <dbReference type="SAM" id="MobiDB-lite"/>
    </source>
</evidence>
<name>A0A4S8J616_MUSBA</name>
<comment type="caution">
    <text evidence="2">The sequence shown here is derived from an EMBL/GenBank/DDBJ whole genome shotgun (WGS) entry which is preliminary data.</text>
</comment>
<evidence type="ECO:0000313" key="3">
    <source>
        <dbReference type="Proteomes" id="UP000317650"/>
    </source>
</evidence>
<dbReference type="Proteomes" id="UP000317650">
    <property type="component" value="Chromosome 11"/>
</dbReference>
<dbReference type="EMBL" id="PYDT01000007">
    <property type="protein sequence ID" value="THU56957.1"/>
    <property type="molecule type" value="Genomic_DNA"/>
</dbReference>
<proteinExistence type="predicted"/>